<organism evidence="1 2">
    <name type="scientific">Bacillus salipaludis</name>
    <dbReference type="NCBI Taxonomy" id="2547811"/>
    <lineage>
        <taxon>Bacteria</taxon>
        <taxon>Bacillati</taxon>
        <taxon>Bacillota</taxon>
        <taxon>Bacilli</taxon>
        <taxon>Bacillales</taxon>
        <taxon>Bacillaceae</taxon>
        <taxon>Bacillus</taxon>
    </lineage>
</organism>
<dbReference type="AlphaFoldDB" id="A0AA90TXB3"/>
<comment type="caution">
    <text evidence="1">The sequence shown here is derived from an EMBL/GenBank/DDBJ whole genome shotgun (WGS) entry which is preliminary data.</text>
</comment>
<evidence type="ECO:0000313" key="1">
    <source>
        <dbReference type="EMBL" id="MDQ6601034.1"/>
    </source>
</evidence>
<name>A0AA90TXB3_9BACI</name>
<protein>
    <submittedName>
        <fullName evidence="1">Uncharacterized protein</fullName>
    </submittedName>
</protein>
<proteinExistence type="predicted"/>
<accession>A0AA90TXB3</accession>
<keyword evidence="2" id="KW-1185">Reference proteome</keyword>
<gene>
    <name evidence="1" type="ORF">RCG21_33135</name>
</gene>
<dbReference type="Proteomes" id="UP001178888">
    <property type="component" value="Unassembled WGS sequence"/>
</dbReference>
<dbReference type="EMBL" id="JAVGVR010000002">
    <property type="protein sequence ID" value="MDQ6601034.1"/>
    <property type="molecule type" value="Genomic_DNA"/>
</dbReference>
<reference evidence="1" key="1">
    <citation type="submission" date="2023-08" db="EMBL/GenBank/DDBJ databases">
        <title>Nitrogen cycling bacteria in agricultural field soils.</title>
        <authorList>
            <person name="Jang J."/>
        </authorList>
    </citation>
    <scope>NUCLEOTIDE SEQUENCE</scope>
    <source>
        <strain evidence="1">PS3-36</strain>
    </source>
</reference>
<sequence length="90" mass="10076">MKLCVHALHAINQGMRGFNKTIASFTLYSINQLMSFNLISTIASEAGSKDQNEGRQLEAIKNLESTNVIFLYYGIQTERAQQNFGVSGFR</sequence>
<dbReference type="RefSeq" id="WP_308914653.1">
    <property type="nucleotide sequence ID" value="NZ_JAVGVR010000002.1"/>
</dbReference>
<evidence type="ECO:0000313" key="2">
    <source>
        <dbReference type="Proteomes" id="UP001178888"/>
    </source>
</evidence>